<dbReference type="Pfam" id="PF00528">
    <property type="entry name" value="BPD_transp_1"/>
    <property type="match status" value="1"/>
</dbReference>
<gene>
    <name evidence="13" type="ORF">SCARUB_02682</name>
</gene>
<dbReference type="PROSITE" id="PS50928">
    <property type="entry name" value="ABC_TM1"/>
    <property type="match status" value="1"/>
</dbReference>
<keyword evidence="5 11" id="KW-1003">Cell membrane</keyword>
<evidence type="ECO:0000313" key="14">
    <source>
        <dbReference type="Proteomes" id="UP000094056"/>
    </source>
</evidence>
<evidence type="ECO:0000256" key="1">
    <source>
        <dbReference type="ARBA" id="ARBA00002949"/>
    </source>
</evidence>
<organism evidence="13 14">
    <name type="scientific">Candidatus Scalindua rubra</name>
    <dbReference type="NCBI Taxonomy" id="1872076"/>
    <lineage>
        <taxon>Bacteria</taxon>
        <taxon>Pseudomonadati</taxon>
        <taxon>Planctomycetota</taxon>
        <taxon>Candidatus Brocadiia</taxon>
        <taxon>Candidatus Brocadiales</taxon>
        <taxon>Candidatus Scalinduaceae</taxon>
        <taxon>Candidatus Scalindua</taxon>
    </lineage>
</organism>
<dbReference type="NCBIfam" id="TIGR02141">
    <property type="entry name" value="modB_ABC"/>
    <property type="match status" value="1"/>
</dbReference>
<feature type="transmembrane region" description="Helical" evidence="10">
    <location>
        <begin position="211"/>
        <end position="230"/>
    </location>
</feature>
<name>A0A1E3X9A7_9BACT</name>
<dbReference type="PANTHER" id="PTHR30183">
    <property type="entry name" value="MOLYBDENUM TRANSPORT SYSTEM PERMEASE PROTEIN MODB"/>
    <property type="match status" value="1"/>
</dbReference>
<evidence type="ECO:0000259" key="12">
    <source>
        <dbReference type="PROSITE" id="PS50928"/>
    </source>
</evidence>
<evidence type="ECO:0000256" key="7">
    <source>
        <dbReference type="ARBA" id="ARBA00022692"/>
    </source>
</evidence>
<comment type="caution">
    <text evidence="13">The sequence shown here is derived from an EMBL/GenBank/DDBJ whole genome shotgun (WGS) entry which is preliminary data.</text>
</comment>
<feature type="transmembrane region" description="Helical" evidence="10">
    <location>
        <begin position="29"/>
        <end position="49"/>
    </location>
</feature>
<comment type="similarity">
    <text evidence="3 11">Belongs to the binding-protein-dependent transport system permease family. CysTW subfamily.</text>
</comment>
<comment type="subcellular location">
    <subcellularLocation>
        <location evidence="2 10">Cell membrane</location>
        <topology evidence="2 10">Multi-pass membrane protein</topology>
    </subcellularLocation>
</comment>
<evidence type="ECO:0000256" key="10">
    <source>
        <dbReference type="RuleBase" id="RU363032"/>
    </source>
</evidence>
<feature type="domain" description="ABC transmembrane type-1" evidence="12">
    <location>
        <begin position="23"/>
        <end position="227"/>
    </location>
</feature>
<dbReference type="InterPro" id="IPR000515">
    <property type="entry name" value="MetI-like"/>
</dbReference>
<feature type="transmembrane region" description="Helical" evidence="10">
    <location>
        <begin position="100"/>
        <end position="120"/>
    </location>
</feature>
<evidence type="ECO:0000256" key="3">
    <source>
        <dbReference type="ARBA" id="ARBA00007069"/>
    </source>
</evidence>
<evidence type="ECO:0000256" key="5">
    <source>
        <dbReference type="ARBA" id="ARBA00022475"/>
    </source>
</evidence>
<evidence type="ECO:0000256" key="8">
    <source>
        <dbReference type="ARBA" id="ARBA00022989"/>
    </source>
</evidence>
<keyword evidence="9 10" id="KW-0472">Membrane</keyword>
<keyword evidence="7 10" id="KW-0812">Transmembrane</keyword>
<evidence type="ECO:0000256" key="6">
    <source>
        <dbReference type="ARBA" id="ARBA00022505"/>
    </source>
</evidence>
<feature type="transmembrane region" description="Helical" evidence="10">
    <location>
        <begin position="161"/>
        <end position="182"/>
    </location>
</feature>
<dbReference type="GO" id="GO:0005886">
    <property type="term" value="C:plasma membrane"/>
    <property type="evidence" value="ECO:0007669"/>
    <property type="project" value="UniProtKB-SubCell"/>
</dbReference>
<dbReference type="PATRIC" id="fig|1872076.5.peg.3174"/>
<keyword evidence="8 10" id="KW-1133">Transmembrane helix</keyword>
<reference evidence="13 14" key="1">
    <citation type="submission" date="2016-07" db="EMBL/GenBank/DDBJ databases">
        <title>Draft genome of Scalindua rubra, obtained from a brine-seawater interface in the Red Sea, sheds light on salt adaptation in anammox bacteria.</title>
        <authorList>
            <person name="Speth D.R."/>
            <person name="Lagkouvardos I."/>
            <person name="Wang Y."/>
            <person name="Qian P.-Y."/>
            <person name="Dutilh B.E."/>
            <person name="Jetten M.S."/>
        </authorList>
    </citation>
    <scope>NUCLEOTIDE SEQUENCE [LARGE SCALE GENOMIC DNA]</scope>
    <source>
        <strain evidence="13">BSI-1</strain>
    </source>
</reference>
<dbReference type="AlphaFoldDB" id="A0A1E3X9A7"/>
<keyword evidence="6 11" id="KW-0500">Molybdenum</keyword>
<dbReference type="CDD" id="cd06261">
    <property type="entry name" value="TM_PBP2"/>
    <property type="match status" value="1"/>
</dbReference>
<protein>
    <recommendedName>
        <fullName evidence="11">Molybdenum transport system permease</fullName>
    </recommendedName>
</protein>
<evidence type="ECO:0000313" key="13">
    <source>
        <dbReference type="EMBL" id="ODS32203.1"/>
    </source>
</evidence>
<dbReference type="InterPro" id="IPR011867">
    <property type="entry name" value="ModB_ABC"/>
</dbReference>
<dbReference type="Proteomes" id="UP000094056">
    <property type="component" value="Unassembled WGS sequence"/>
</dbReference>
<evidence type="ECO:0000256" key="2">
    <source>
        <dbReference type="ARBA" id="ARBA00004651"/>
    </source>
</evidence>
<evidence type="ECO:0000256" key="9">
    <source>
        <dbReference type="ARBA" id="ARBA00023136"/>
    </source>
</evidence>
<proteinExistence type="inferred from homology"/>
<dbReference type="Gene3D" id="1.10.3720.10">
    <property type="entry name" value="MetI-like"/>
    <property type="match status" value="1"/>
</dbReference>
<dbReference type="GO" id="GO:0015098">
    <property type="term" value="F:molybdate ion transmembrane transporter activity"/>
    <property type="evidence" value="ECO:0007669"/>
    <property type="project" value="UniProtKB-UniRule"/>
</dbReference>
<evidence type="ECO:0000256" key="11">
    <source>
        <dbReference type="RuleBase" id="RU365097"/>
    </source>
</evidence>
<dbReference type="InterPro" id="IPR035906">
    <property type="entry name" value="MetI-like_sf"/>
</dbReference>
<dbReference type="PANTHER" id="PTHR30183:SF8">
    <property type="entry name" value="MOLYBDENUM TRANSPORT SYSTEM PERMEASE"/>
    <property type="match status" value="1"/>
</dbReference>
<sequence length="238" mass="26915">MLFCQKIENLLTFCIMEYTWQPLILTFKLAFITTLILLIIGIPIAYWLAHSRFRFKFIIETIVSMPLVLPPSVLGFYLLVAFSPVNFFGKLLDSFFNLRLVFTFEGLVLASVIYSFPFMVHPIQSGFQSLPPSLIEASYMLGKSRLKTLFRVLLPNIKPSLLAGVVISFAHTIGEFGVVLMIGGSIPGETKVASIAIYDEVEALNYGTANFYSLILFAITFFILLTVYFVNKKYLKPF</sequence>
<accession>A0A1E3X9A7</accession>
<feature type="transmembrane region" description="Helical" evidence="10">
    <location>
        <begin position="61"/>
        <end position="80"/>
    </location>
</feature>
<comment type="function">
    <text evidence="1 11">Part of the binding-protein-dependent transport system for molybdenum; probably responsible for the translocation of the substrate across the membrane.</text>
</comment>
<evidence type="ECO:0000256" key="4">
    <source>
        <dbReference type="ARBA" id="ARBA00022448"/>
    </source>
</evidence>
<dbReference type="SUPFAM" id="SSF161098">
    <property type="entry name" value="MetI-like"/>
    <property type="match status" value="1"/>
</dbReference>
<keyword evidence="4 10" id="KW-0813">Transport</keyword>
<dbReference type="EMBL" id="MAYW01000073">
    <property type="protein sequence ID" value="ODS32203.1"/>
    <property type="molecule type" value="Genomic_DNA"/>
</dbReference>